<keyword evidence="7" id="KW-0067">ATP-binding</keyword>
<reference evidence="11" key="1">
    <citation type="submission" date="2024-03" db="EMBL/GenBank/DDBJ databases">
        <title>WGS assembly of Saponaria officinalis var. Norfolk2.</title>
        <authorList>
            <person name="Jenkins J."/>
            <person name="Shu S."/>
            <person name="Grimwood J."/>
            <person name="Barry K."/>
            <person name="Goodstein D."/>
            <person name="Schmutz J."/>
            <person name="Leebens-Mack J."/>
            <person name="Osbourn A."/>
        </authorList>
    </citation>
    <scope>NUCLEOTIDE SEQUENCE [LARGE SCALE GENOMIC DNA]</scope>
    <source>
        <strain evidence="11">JIC</strain>
    </source>
</reference>
<evidence type="ECO:0000313" key="12">
    <source>
        <dbReference type="Proteomes" id="UP001443914"/>
    </source>
</evidence>
<comment type="catalytic activity">
    <reaction evidence="1">
        <text>S-ubiquitinyl-[E2 ubiquitin-conjugating enzyme]-L-cysteine + [acceptor protein]-L-lysine = [E2 ubiquitin-conjugating enzyme]-L-cysteine + N(6)-ubiquitinyl-[acceptor protein]-L-lysine.</text>
        <dbReference type="EC" id="2.3.2.27"/>
    </reaction>
</comment>
<dbReference type="EC" id="2.3.2.27" evidence="4"/>
<dbReference type="PROSITE" id="PS51698">
    <property type="entry name" value="U_BOX"/>
    <property type="match status" value="1"/>
</dbReference>
<evidence type="ECO:0000259" key="9">
    <source>
        <dbReference type="PROSITE" id="PS50011"/>
    </source>
</evidence>
<evidence type="ECO:0000256" key="5">
    <source>
        <dbReference type="ARBA" id="ARBA00022679"/>
    </source>
</evidence>
<dbReference type="Pfam" id="PF04564">
    <property type="entry name" value="U-box"/>
    <property type="match status" value="1"/>
</dbReference>
<organism evidence="11 12">
    <name type="scientific">Saponaria officinalis</name>
    <name type="common">Common soapwort</name>
    <name type="synonym">Lychnis saponaria</name>
    <dbReference type="NCBI Taxonomy" id="3572"/>
    <lineage>
        <taxon>Eukaryota</taxon>
        <taxon>Viridiplantae</taxon>
        <taxon>Streptophyta</taxon>
        <taxon>Embryophyta</taxon>
        <taxon>Tracheophyta</taxon>
        <taxon>Spermatophyta</taxon>
        <taxon>Magnoliopsida</taxon>
        <taxon>eudicotyledons</taxon>
        <taxon>Gunneridae</taxon>
        <taxon>Pentapetalae</taxon>
        <taxon>Caryophyllales</taxon>
        <taxon>Caryophyllaceae</taxon>
        <taxon>Caryophylleae</taxon>
        <taxon>Saponaria</taxon>
    </lineage>
</organism>
<evidence type="ECO:0000256" key="2">
    <source>
        <dbReference type="ARBA" id="ARBA00003861"/>
    </source>
</evidence>
<feature type="coiled-coil region" evidence="8">
    <location>
        <begin position="264"/>
        <end position="341"/>
    </location>
</feature>
<dbReference type="InterPro" id="IPR014729">
    <property type="entry name" value="Rossmann-like_a/b/a_fold"/>
</dbReference>
<dbReference type="SUPFAM" id="SSF57850">
    <property type="entry name" value="RING/U-box"/>
    <property type="match status" value="1"/>
</dbReference>
<comment type="function">
    <text evidence="2">Functions as an E3 ubiquitin ligase.</text>
</comment>
<keyword evidence="5" id="KW-0808">Transferase</keyword>
<proteinExistence type="predicted"/>
<accession>A0AAW1JKK8</accession>
<evidence type="ECO:0000256" key="8">
    <source>
        <dbReference type="SAM" id="Coils"/>
    </source>
</evidence>
<dbReference type="AlphaFoldDB" id="A0AAW1JKK8"/>
<dbReference type="PANTHER" id="PTHR45647:SF65">
    <property type="entry name" value="U-BOX DOMAIN-CONTAINING PROTEIN KINASE FAMILY PROTEIN"/>
    <property type="match status" value="1"/>
</dbReference>
<dbReference type="InterPro" id="IPR011009">
    <property type="entry name" value="Kinase-like_dom_sf"/>
</dbReference>
<dbReference type="InterPro" id="IPR000719">
    <property type="entry name" value="Prot_kinase_dom"/>
</dbReference>
<dbReference type="InterPro" id="IPR003613">
    <property type="entry name" value="Ubox_domain"/>
</dbReference>
<sequence>MTTTVAVAVNVGGGGQGSGSKRALKWAVENLLPQSKRIVLVHVMPTIALIPTPSGDRIPIKDIEPRAAANYIDDIRERAQQVFHPYTSLQNIAMLDFETLLLENDDVSAALVDYISHSNVKSLVMGSASSLPFWRKTKTKQVPEMVLKSAGNSSDVYVVHKRKVKKKLANSMTSNDVLSDKHAIQSKTYSSTTSSLSQTPLYSSFSTDQTSWSEMTVSDSLSDAHRNFSTEDDFNVANRTLDKKISLPEAPMTVQQVEILSSECVEEAEKINVAKEREEKLRRKAKQEKMKLLEAAKEVEEARELLAKESSDREKAEQIALKESEERKRIVEELISREKRSRKYTVDEIKVATDCFSKSKVIGEGIYGKVYKGCLDHTPVAIKVLQSDATDKKEEFLKEVEILTQLHHPNIVLLLGVCPEIGCLVYEYMEHGSLEDHIFCHNGREPLPWFARFHIAFEIACGLAFLHGKNPNPIVHRDLNPGNILLGKHYVTKISDVGLAALLSETAPDSVTMFGRSLLAGTLYYMDPEYQRTGTFRPKSDLYSFGIILLQILTGRHPNGLLLVMENAIVSKSLTSMLDSSVKDWPLEESVELINIALECCKLRCRDRPDLVKFVLPSLKRLSDVADHSKTVEKRSKFAPSYYFCPLLFEIMEDPHIAADGFTYERRAIETWLEKNDESPVTKNKLEHLNLTPNMTLLAGIREWRSHQLVN</sequence>
<dbReference type="Gene3D" id="1.10.510.10">
    <property type="entry name" value="Transferase(Phosphotransferase) domain 1"/>
    <property type="match status" value="1"/>
</dbReference>
<dbReference type="Gene3D" id="3.40.50.620">
    <property type="entry name" value="HUPs"/>
    <property type="match status" value="1"/>
</dbReference>
<dbReference type="PANTHER" id="PTHR45647">
    <property type="entry name" value="OS02G0152300 PROTEIN"/>
    <property type="match status" value="1"/>
</dbReference>
<dbReference type="GO" id="GO:0016567">
    <property type="term" value="P:protein ubiquitination"/>
    <property type="evidence" value="ECO:0007669"/>
    <property type="project" value="InterPro"/>
</dbReference>
<feature type="domain" description="Protein kinase" evidence="9">
    <location>
        <begin position="356"/>
        <end position="619"/>
    </location>
</feature>
<evidence type="ECO:0000256" key="1">
    <source>
        <dbReference type="ARBA" id="ARBA00000900"/>
    </source>
</evidence>
<dbReference type="Proteomes" id="UP001443914">
    <property type="component" value="Unassembled WGS sequence"/>
</dbReference>
<evidence type="ECO:0000256" key="3">
    <source>
        <dbReference type="ARBA" id="ARBA00004906"/>
    </source>
</evidence>
<evidence type="ECO:0000256" key="6">
    <source>
        <dbReference type="ARBA" id="ARBA00022786"/>
    </source>
</evidence>
<evidence type="ECO:0000313" key="11">
    <source>
        <dbReference type="EMBL" id="KAK9705458.1"/>
    </source>
</evidence>
<dbReference type="SMART" id="SM00504">
    <property type="entry name" value="Ubox"/>
    <property type="match status" value="1"/>
</dbReference>
<dbReference type="Pfam" id="PF07714">
    <property type="entry name" value="PK_Tyr_Ser-Thr"/>
    <property type="match status" value="1"/>
</dbReference>
<dbReference type="EMBL" id="JBDFQZ010000007">
    <property type="protein sequence ID" value="KAK9705458.1"/>
    <property type="molecule type" value="Genomic_DNA"/>
</dbReference>
<gene>
    <name evidence="11" type="ORF">RND81_07G058700</name>
</gene>
<dbReference type="InterPro" id="IPR001245">
    <property type="entry name" value="Ser-Thr/Tyr_kinase_cat_dom"/>
</dbReference>
<evidence type="ECO:0000259" key="10">
    <source>
        <dbReference type="PROSITE" id="PS51698"/>
    </source>
</evidence>
<evidence type="ECO:0000256" key="7">
    <source>
        <dbReference type="PROSITE-ProRule" id="PRU10141"/>
    </source>
</evidence>
<dbReference type="InterPro" id="IPR017441">
    <property type="entry name" value="Protein_kinase_ATP_BS"/>
</dbReference>
<name>A0AAW1JKK8_SAPOF</name>
<comment type="pathway">
    <text evidence="3">Protein modification; protein ubiquitination.</text>
</comment>
<dbReference type="SUPFAM" id="SSF52402">
    <property type="entry name" value="Adenine nucleotide alpha hydrolases-like"/>
    <property type="match status" value="1"/>
</dbReference>
<dbReference type="InterPro" id="IPR013083">
    <property type="entry name" value="Znf_RING/FYVE/PHD"/>
</dbReference>
<dbReference type="GO" id="GO:0061630">
    <property type="term" value="F:ubiquitin protein ligase activity"/>
    <property type="evidence" value="ECO:0007669"/>
    <property type="project" value="UniProtKB-EC"/>
</dbReference>
<keyword evidence="12" id="KW-1185">Reference proteome</keyword>
<feature type="binding site" evidence="7">
    <location>
        <position position="383"/>
    </location>
    <ligand>
        <name>ATP</name>
        <dbReference type="ChEBI" id="CHEBI:30616"/>
    </ligand>
</feature>
<dbReference type="Gene3D" id="3.30.200.20">
    <property type="entry name" value="Phosphorylase Kinase, domain 1"/>
    <property type="match status" value="1"/>
</dbReference>
<dbReference type="Gene3D" id="3.30.40.10">
    <property type="entry name" value="Zinc/RING finger domain, C3HC4 (zinc finger)"/>
    <property type="match status" value="1"/>
</dbReference>
<dbReference type="GO" id="GO:0004672">
    <property type="term" value="F:protein kinase activity"/>
    <property type="evidence" value="ECO:0007669"/>
    <property type="project" value="InterPro"/>
</dbReference>
<dbReference type="SUPFAM" id="SSF56112">
    <property type="entry name" value="Protein kinase-like (PK-like)"/>
    <property type="match status" value="1"/>
</dbReference>
<dbReference type="CDD" id="cd16655">
    <property type="entry name" value="RING-Ubox_WDSUB1-like"/>
    <property type="match status" value="1"/>
</dbReference>
<keyword evidence="8" id="KW-0175">Coiled coil</keyword>
<comment type="caution">
    <text evidence="11">The sequence shown here is derived from an EMBL/GenBank/DDBJ whole genome shotgun (WGS) entry which is preliminary data.</text>
</comment>
<dbReference type="InterPro" id="IPR051348">
    <property type="entry name" value="U-box_ubiquitin_ligases"/>
</dbReference>
<dbReference type="PROSITE" id="PS00107">
    <property type="entry name" value="PROTEIN_KINASE_ATP"/>
    <property type="match status" value="1"/>
</dbReference>
<dbReference type="PROSITE" id="PS50011">
    <property type="entry name" value="PROTEIN_KINASE_DOM"/>
    <property type="match status" value="1"/>
</dbReference>
<keyword evidence="6" id="KW-0833">Ubl conjugation pathway</keyword>
<protein>
    <recommendedName>
        <fullName evidence="4">RING-type E3 ubiquitin transferase</fullName>
        <ecNumber evidence="4">2.3.2.27</ecNumber>
    </recommendedName>
</protein>
<evidence type="ECO:0000256" key="4">
    <source>
        <dbReference type="ARBA" id="ARBA00012483"/>
    </source>
</evidence>
<dbReference type="GO" id="GO:0005524">
    <property type="term" value="F:ATP binding"/>
    <property type="evidence" value="ECO:0007669"/>
    <property type="project" value="UniProtKB-UniRule"/>
</dbReference>
<keyword evidence="7" id="KW-0547">Nucleotide-binding</keyword>
<feature type="domain" description="U-box" evidence="10">
    <location>
        <begin position="638"/>
        <end position="711"/>
    </location>
</feature>